<evidence type="ECO:0000256" key="1">
    <source>
        <dbReference type="SAM" id="MobiDB-lite"/>
    </source>
</evidence>
<gene>
    <name evidence="2" type="ORF">CEXT_331541</name>
</gene>
<feature type="compositionally biased region" description="Pro residues" evidence="1">
    <location>
        <begin position="114"/>
        <end position="126"/>
    </location>
</feature>
<reference evidence="2 3" key="1">
    <citation type="submission" date="2021-06" db="EMBL/GenBank/DDBJ databases">
        <title>Caerostris extrusa draft genome.</title>
        <authorList>
            <person name="Kono N."/>
            <person name="Arakawa K."/>
        </authorList>
    </citation>
    <scope>NUCLEOTIDE SEQUENCE [LARGE SCALE GENOMIC DNA]</scope>
</reference>
<protein>
    <submittedName>
        <fullName evidence="2">Uncharacterized protein</fullName>
    </submittedName>
</protein>
<dbReference type="AlphaFoldDB" id="A0AAV4NQ94"/>
<comment type="caution">
    <text evidence="2">The sequence shown here is derived from an EMBL/GenBank/DDBJ whole genome shotgun (WGS) entry which is preliminary data.</text>
</comment>
<dbReference type="EMBL" id="BPLR01021112">
    <property type="protein sequence ID" value="GIX86091.1"/>
    <property type="molecule type" value="Genomic_DNA"/>
</dbReference>
<accession>A0AAV4NQ94</accession>
<dbReference type="Proteomes" id="UP001054945">
    <property type="component" value="Unassembled WGS sequence"/>
</dbReference>
<keyword evidence="3" id="KW-1185">Reference proteome</keyword>
<evidence type="ECO:0000313" key="3">
    <source>
        <dbReference type="Proteomes" id="UP001054945"/>
    </source>
</evidence>
<name>A0AAV4NQ94_CAEEX</name>
<feature type="region of interest" description="Disordered" evidence="1">
    <location>
        <begin position="39"/>
        <end position="126"/>
    </location>
</feature>
<sequence length="126" mass="13807">MPQMLGIFAVTGEHLFMVRSILYCSFGYVTWAWGTRARLPSIAPGRGRPTLRPPRRLLSSPNPKGPQSPGRESGSTRTDQGLPPPVRHPPYLICRSSRASDLRPPPRAESAPDPRTPPPTTTPTLC</sequence>
<proteinExistence type="predicted"/>
<evidence type="ECO:0000313" key="2">
    <source>
        <dbReference type="EMBL" id="GIX86091.1"/>
    </source>
</evidence>
<feature type="compositionally biased region" description="Low complexity" evidence="1">
    <location>
        <begin position="44"/>
        <end position="61"/>
    </location>
</feature>
<feature type="compositionally biased region" description="Basic and acidic residues" evidence="1">
    <location>
        <begin position="98"/>
        <end position="112"/>
    </location>
</feature>
<organism evidence="2 3">
    <name type="scientific">Caerostris extrusa</name>
    <name type="common">Bark spider</name>
    <name type="synonym">Caerostris bankana</name>
    <dbReference type="NCBI Taxonomy" id="172846"/>
    <lineage>
        <taxon>Eukaryota</taxon>
        <taxon>Metazoa</taxon>
        <taxon>Ecdysozoa</taxon>
        <taxon>Arthropoda</taxon>
        <taxon>Chelicerata</taxon>
        <taxon>Arachnida</taxon>
        <taxon>Araneae</taxon>
        <taxon>Araneomorphae</taxon>
        <taxon>Entelegynae</taxon>
        <taxon>Araneoidea</taxon>
        <taxon>Araneidae</taxon>
        <taxon>Caerostris</taxon>
    </lineage>
</organism>